<name>X1DRF9_9ZZZZ</name>
<proteinExistence type="predicted"/>
<dbReference type="EMBL" id="BART01041151">
    <property type="protein sequence ID" value="GAH23596.1"/>
    <property type="molecule type" value="Genomic_DNA"/>
</dbReference>
<evidence type="ECO:0000313" key="2">
    <source>
        <dbReference type="EMBL" id="GAH23596.1"/>
    </source>
</evidence>
<comment type="caution">
    <text evidence="2">The sequence shown here is derived from an EMBL/GenBank/DDBJ whole genome shotgun (WGS) entry which is preliminary data.</text>
</comment>
<protein>
    <recommendedName>
        <fullName evidence="1">Crossover junction endonuclease MUS81-like HHH domain-containing protein</fullName>
    </recommendedName>
</protein>
<dbReference type="Gene3D" id="1.10.150.110">
    <property type="entry name" value="DNA polymerase beta, N-terminal domain-like"/>
    <property type="match status" value="1"/>
</dbReference>
<organism evidence="2">
    <name type="scientific">marine sediment metagenome</name>
    <dbReference type="NCBI Taxonomy" id="412755"/>
    <lineage>
        <taxon>unclassified sequences</taxon>
        <taxon>metagenomes</taxon>
        <taxon>ecological metagenomes</taxon>
    </lineage>
</organism>
<evidence type="ECO:0000259" key="1">
    <source>
        <dbReference type="Pfam" id="PF14716"/>
    </source>
</evidence>
<dbReference type="InterPro" id="IPR027421">
    <property type="entry name" value="DNA_pol_lamdba_lyase_dom_sf"/>
</dbReference>
<dbReference type="Pfam" id="PF14716">
    <property type="entry name" value="HHH_8"/>
    <property type="match status" value="1"/>
</dbReference>
<feature type="non-terminal residue" evidence="2">
    <location>
        <position position="59"/>
    </location>
</feature>
<feature type="domain" description="Crossover junction endonuclease MUS81-like HHH" evidence="1">
    <location>
        <begin position="5"/>
        <end position="45"/>
    </location>
</feature>
<accession>X1DRF9</accession>
<reference evidence="2" key="1">
    <citation type="journal article" date="2014" name="Front. Microbiol.">
        <title>High frequency of phylogenetically diverse reductive dehalogenase-homologous genes in deep subseafloor sedimentary metagenomes.</title>
        <authorList>
            <person name="Kawai M."/>
            <person name="Futagami T."/>
            <person name="Toyoda A."/>
            <person name="Takaki Y."/>
            <person name="Nishi S."/>
            <person name="Hori S."/>
            <person name="Arai W."/>
            <person name="Tsubouchi T."/>
            <person name="Morono Y."/>
            <person name="Uchiyama I."/>
            <person name="Ito T."/>
            <person name="Fujiyama A."/>
            <person name="Inagaki F."/>
            <person name="Takami H."/>
        </authorList>
    </citation>
    <scope>NUCLEOTIDE SEQUENCE</scope>
    <source>
        <strain evidence="2">Expedition CK06-06</strain>
    </source>
</reference>
<dbReference type="AlphaFoldDB" id="X1DRF9"/>
<sequence>MISNKIAKIFEDLADMLEIKGENPFRIRAYRKAARNIRTLTNELEKFAILLLIILSRKI</sequence>
<dbReference type="SUPFAM" id="SSF47802">
    <property type="entry name" value="DNA polymerase beta, N-terminal domain-like"/>
    <property type="match status" value="1"/>
</dbReference>
<dbReference type="InterPro" id="IPR010996">
    <property type="entry name" value="HHH_MUS81"/>
</dbReference>
<gene>
    <name evidence="2" type="ORF">S01H4_66442</name>
</gene>